<proteinExistence type="inferred from homology"/>
<reference evidence="4 5" key="1">
    <citation type="submission" date="2019-10" db="EMBL/GenBank/DDBJ databases">
        <title>Alkalibaculum tamaniensis sp.nov., a new alkaliphilic acetogen, isolated on methoxylated aromatics from a mud volcano.</title>
        <authorList>
            <person name="Khomyakova M.A."/>
            <person name="Merkel A.Y."/>
            <person name="Bonch-Osmolovskaya E.A."/>
            <person name="Slobodkin A.I."/>
        </authorList>
    </citation>
    <scope>NUCLEOTIDE SEQUENCE [LARGE SCALE GENOMIC DNA]</scope>
    <source>
        <strain evidence="4 5">M08DMB</strain>
    </source>
</reference>
<gene>
    <name evidence="4" type="ORF">GC105_07000</name>
</gene>
<keyword evidence="2" id="KW-1133">Transmembrane helix</keyword>
<dbReference type="Pfam" id="PF00892">
    <property type="entry name" value="EamA"/>
    <property type="match status" value="2"/>
</dbReference>
<dbReference type="SUPFAM" id="SSF103481">
    <property type="entry name" value="Multidrug resistance efflux transporter EmrE"/>
    <property type="match status" value="2"/>
</dbReference>
<dbReference type="PANTHER" id="PTHR22911:SF137">
    <property type="entry name" value="SOLUTE CARRIER FAMILY 35 MEMBER G2-RELATED"/>
    <property type="match status" value="1"/>
</dbReference>
<feature type="transmembrane region" description="Helical" evidence="2">
    <location>
        <begin position="125"/>
        <end position="145"/>
    </location>
</feature>
<keyword evidence="5" id="KW-1185">Reference proteome</keyword>
<organism evidence="4 5">
    <name type="scientific">Alkalibaculum sporogenes</name>
    <dbReference type="NCBI Taxonomy" id="2655001"/>
    <lineage>
        <taxon>Bacteria</taxon>
        <taxon>Bacillati</taxon>
        <taxon>Bacillota</taxon>
        <taxon>Clostridia</taxon>
        <taxon>Eubacteriales</taxon>
        <taxon>Eubacteriaceae</taxon>
        <taxon>Alkalibaculum</taxon>
    </lineage>
</organism>
<dbReference type="PANTHER" id="PTHR22911">
    <property type="entry name" value="ACYL-MALONYL CONDENSING ENZYME-RELATED"/>
    <property type="match status" value="1"/>
</dbReference>
<feature type="domain" description="EamA" evidence="3">
    <location>
        <begin position="19"/>
        <end position="168"/>
    </location>
</feature>
<evidence type="ECO:0000256" key="2">
    <source>
        <dbReference type="SAM" id="Phobius"/>
    </source>
</evidence>
<evidence type="ECO:0000256" key="1">
    <source>
        <dbReference type="ARBA" id="ARBA00007362"/>
    </source>
</evidence>
<feature type="transmembrane region" description="Helical" evidence="2">
    <location>
        <begin position="252"/>
        <end position="270"/>
    </location>
</feature>
<name>A0A6A7K8V2_9FIRM</name>
<feature type="transmembrane region" description="Helical" evidence="2">
    <location>
        <begin position="282"/>
        <end position="300"/>
    </location>
</feature>
<dbReference type="InterPro" id="IPR000620">
    <property type="entry name" value="EamA_dom"/>
</dbReference>
<keyword evidence="2" id="KW-0812">Transmembrane</keyword>
<feature type="transmembrane region" description="Helical" evidence="2">
    <location>
        <begin position="97"/>
        <end position="119"/>
    </location>
</feature>
<evidence type="ECO:0000313" key="4">
    <source>
        <dbReference type="EMBL" id="MPW25533.1"/>
    </source>
</evidence>
<feature type="transmembrane region" description="Helical" evidence="2">
    <location>
        <begin position="180"/>
        <end position="200"/>
    </location>
</feature>
<feature type="transmembrane region" description="Helical" evidence="2">
    <location>
        <begin position="53"/>
        <end position="76"/>
    </location>
</feature>
<feature type="transmembrane region" description="Helical" evidence="2">
    <location>
        <begin position="212"/>
        <end position="232"/>
    </location>
</feature>
<evidence type="ECO:0000259" key="3">
    <source>
        <dbReference type="Pfam" id="PF00892"/>
    </source>
</evidence>
<dbReference type="EMBL" id="WHNX01000008">
    <property type="protein sequence ID" value="MPW25533.1"/>
    <property type="molecule type" value="Genomic_DNA"/>
</dbReference>
<feature type="transmembrane region" description="Helical" evidence="2">
    <location>
        <begin position="306"/>
        <end position="324"/>
    </location>
</feature>
<protein>
    <submittedName>
        <fullName evidence="4">EamA family transporter</fullName>
    </submittedName>
</protein>
<evidence type="ECO:0000313" key="5">
    <source>
        <dbReference type="Proteomes" id="UP000440004"/>
    </source>
</evidence>
<feature type="transmembrane region" description="Helical" evidence="2">
    <location>
        <begin position="154"/>
        <end position="174"/>
    </location>
</feature>
<dbReference type="RefSeq" id="WP_152803085.1">
    <property type="nucleotide sequence ID" value="NZ_WHNX01000008.1"/>
</dbReference>
<accession>A0A6A7K8V2</accession>
<feature type="domain" description="EamA" evidence="3">
    <location>
        <begin position="182"/>
        <end position="321"/>
    </location>
</feature>
<comment type="similarity">
    <text evidence="1">Belongs to the EamA transporter family.</text>
</comment>
<dbReference type="GO" id="GO:0016020">
    <property type="term" value="C:membrane"/>
    <property type="evidence" value="ECO:0007669"/>
    <property type="project" value="InterPro"/>
</dbReference>
<keyword evidence="2" id="KW-0472">Membrane</keyword>
<dbReference type="InterPro" id="IPR037185">
    <property type="entry name" value="EmrE-like"/>
</dbReference>
<dbReference type="Proteomes" id="UP000440004">
    <property type="component" value="Unassembled WGS sequence"/>
</dbReference>
<comment type="caution">
    <text evidence="4">The sequence shown here is derived from an EMBL/GenBank/DDBJ whole genome shotgun (WGS) entry which is preliminary data.</text>
</comment>
<feature type="transmembrane region" description="Helical" evidence="2">
    <location>
        <begin position="21"/>
        <end position="41"/>
    </location>
</feature>
<sequence length="339" mass="36571">MRDIVKSSVDIKNIKYVKMGIVWAVLAGLMYGVGPTFQTYALMQEPYLTTASLSLMLVPMSMAAAQDLTAAFMVFLKNMKAGKHKEYLRVIRTKPGKFVIIASIFGGPVALGTYMAAVILCGPVYAITITAILPVVGALLSRIFLKEKISSRGWFGIAMCIAGSALISWMAPSAEVYPHFYLGVALAFVTALGWASEAVISTAGMDFIDPEIAIGTRFVISGTFSLIALPIVSGIGLKSFGYFVDSIFSMSYVWMIGAAFFAGFSYFFYYKACNAAGAARSMAINPSYTLVATLLGVVIFKSTLSWNFFVGLAFMLIGTINVVGKPSDLLSLRNLEDVE</sequence>
<dbReference type="AlphaFoldDB" id="A0A6A7K8V2"/>